<evidence type="ECO:0000313" key="1">
    <source>
        <dbReference type="EMBL" id="KAL2074386.1"/>
    </source>
</evidence>
<gene>
    <name evidence="1" type="ORF">VTL71DRAFT_8164</name>
</gene>
<sequence>MAETKLPFEVKRLIYDYADLPTIKSLRLASRDWAAVGIELLFLPTFIVKSPVKDLTRLINAGTSLEVARQAAKTIRTISFWSNDWDPVYLRSIVCSRHVHLQTYEVLHFVPTKEEQAALEELDVLIQQRKIDEDQGESTATLASAFKQVPHLQTLHFTCPNSFKHPILRKVWDEYDLETYREPYHQGGALRLLNIFSAATEAGLNITKVQHEKFHEEFFFDESHEPVSWDFASLTKNLRSLTLGVDDVGRSLSDPLNLVFRADPAENIINNDTIPSTPVSQDMIALPYTIEYFSLKIESLDQLPLELVPTPAVKLHTLSLVGASIVPGDFLPFITTHAPQLRRLHLGSMELRIRQSIDGFDYSWEMFLSILRDAIGNGKQLEKFQLSGHIRASLAGGPSWMLWPIYRTDSEEWEDMPWRGERARGKEVERFVVGGGAWPMLDEDNIPRLA</sequence>
<protein>
    <recommendedName>
        <fullName evidence="3">F-box domain-containing protein</fullName>
    </recommendedName>
</protein>
<organism evidence="1 2">
    <name type="scientific">Oculimacula yallundae</name>
    <dbReference type="NCBI Taxonomy" id="86028"/>
    <lineage>
        <taxon>Eukaryota</taxon>
        <taxon>Fungi</taxon>
        <taxon>Dikarya</taxon>
        <taxon>Ascomycota</taxon>
        <taxon>Pezizomycotina</taxon>
        <taxon>Leotiomycetes</taxon>
        <taxon>Helotiales</taxon>
        <taxon>Ploettnerulaceae</taxon>
        <taxon>Oculimacula</taxon>
    </lineage>
</organism>
<dbReference type="SUPFAM" id="SSF52047">
    <property type="entry name" value="RNI-like"/>
    <property type="match status" value="1"/>
</dbReference>
<evidence type="ECO:0008006" key="3">
    <source>
        <dbReference type="Google" id="ProtNLM"/>
    </source>
</evidence>
<dbReference type="EMBL" id="JAZHXI010000002">
    <property type="protein sequence ID" value="KAL2074386.1"/>
    <property type="molecule type" value="Genomic_DNA"/>
</dbReference>
<evidence type="ECO:0000313" key="2">
    <source>
        <dbReference type="Proteomes" id="UP001595075"/>
    </source>
</evidence>
<keyword evidence="2" id="KW-1185">Reference proteome</keyword>
<dbReference type="Proteomes" id="UP001595075">
    <property type="component" value="Unassembled WGS sequence"/>
</dbReference>
<reference evidence="1 2" key="1">
    <citation type="journal article" date="2024" name="Commun. Biol.">
        <title>Comparative genomic analysis of thermophilic fungi reveals convergent evolutionary adaptations and gene losses.</title>
        <authorList>
            <person name="Steindorff A.S."/>
            <person name="Aguilar-Pontes M.V."/>
            <person name="Robinson A.J."/>
            <person name="Andreopoulos B."/>
            <person name="LaButti K."/>
            <person name="Kuo A."/>
            <person name="Mondo S."/>
            <person name="Riley R."/>
            <person name="Otillar R."/>
            <person name="Haridas S."/>
            <person name="Lipzen A."/>
            <person name="Grimwood J."/>
            <person name="Schmutz J."/>
            <person name="Clum A."/>
            <person name="Reid I.D."/>
            <person name="Moisan M.C."/>
            <person name="Butler G."/>
            <person name="Nguyen T.T.M."/>
            <person name="Dewar K."/>
            <person name="Conant G."/>
            <person name="Drula E."/>
            <person name="Henrissat B."/>
            <person name="Hansel C."/>
            <person name="Singer S."/>
            <person name="Hutchinson M.I."/>
            <person name="de Vries R.P."/>
            <person name="Natvig D.O."/>
            <person name="Powell A.J."/>
            <person name="Tsang A."/>
            <person name="Grigoriev I.V."/>
        </authorList>
    </citation>
    <scope>NUCLEOTIDE SEQUENCE [LARGE SCALE GENOMIC DNA]</scope>
    <source>
        <strain evidence="1 2">CBS 494.80</strain>
    </source>
</reference>
<proteinExistence type="predicted"/>
<accession>A0ABR4CZ30</accession>
<comment type="caution">
    <text evidence="1">The sequence shown here is derived from an EMBL/GenBank/DDBJ whole genome shotgun (WGS) entry which is preliminary data.</text>
</comment>
<name>A0ABR4CZ30_9HELO</name>